<name>A0AAW1SRB0_9CHLO</name>
<feature type="domain" description="Fungal lipase-type" evidence="2">
    <location>
        <begin position="262"/>
        <end position="404"/>
    </location>
</feature>
<dbReference type="PANTHER" id="PTHR46086">
    <property type="entry name" value="ALPHA/BETA-HYDROLASES SUPERFAMILY PROTEIN"/>
    <property type="match status" value="1"/>
</dbReference>
<keyword evidence="4" id="KW-1185">Reference proteome</keyword>
<dbReference type="Gene3D" id="3.40.50.1820">
    <property type="entry name" value="alpha/beta hydrolase"/>
    <property type="match status" value="1"/>
</dbReference>
<proteinExistence type="predicted"/>
<dbReference type="Pfam" id="PF01764">
    <property type="entry name" value="Lipase_3"/>
    <property type="match status" value="1"/>
</dbReference>
<feature type="region of interest" description="Disordered" evidence="1">
    <location>
        <begin position="550"/>
        <end position="672"/>
    </location>
</feature>
<evidence type="ECO:0000259" key="2">
    <source>
        <dbReference type="Pfam" id="PF01764"/>
    </source>
</evidence>
<dbReference type="InterPro" id="IPR029058">
    <property type="entry name" value="AB_hydrolase_fold"/>
</dbReference>
<reference evidence="3 4" key="1">
    <citation type="journal article" date="2024" name="Nat. Commun.">
        <title>Phylogenomics reveals the evolutionary origins of lichenization in chlorophyte algae.</title>
        <authorList>
            <person name="Puginier C."/>
            <person name="Libourel C."/>
            <person name="Otte J."/>
            <person name="Skaloud P."/>
            <person name="Haon M."/>
            <person name="Grisel S."/>
            <person name="Petersen M."/>
            <person name="Berrin J.G."/>
            <person name="Delaux P.M."/>
            <person name="Dal Grande F."/>
            <person name="Keller J."/>
        </authorList>
    </citation>
    <scope>NUCLEOTIDE SEQUENCE [LARGE SCALE GENOMIC DNA]</scope>
    <source>
        <strain evidence="3 4">SAG 2523</strain>
    </source>
</reference>
<feature type="compositionally biased region" description="Low complexity" evidence="1">
    <location>
        <begin position="584"/>
        <end position="596"/>
    </location>
</feature>
<feature type="compositionally biased region" description="Low complexity" evidence="1">
    <location>
        <begin position="655"/>
        <end position="666"/>
    </location>
</feature>
<dbReference type="Proteomes" id="UP001485043">
    <property type="component" value="Unassembled WGS sequence"/>
</dbReference>
<dbReference type="InterPro" id="IPR002921">
    <property type="entry name" value="Fungal_lipase-type"/>
</dbReference>
<dbReference type="SUPFAM" id="SSF53474">
    <property type="entry name" value="alpha/beta-Hydrolases"/>
    <property type="match status" value="1"/>
</dbReference>
<accession>A0AAW1SRB0</accession>
<dbReference type="EMBL" id="JALJOV010001081">
    <property type="protein sequence ID" value="KAK9854821.1"/>
    <property type="molecule type" value="Genomic_DNA"/>
</dbReference>
<dbReference type="AlphaFoldDB" id="A0AAW1SRB0"/>
<sequence>MSVPEPGASDKVVSLLNLVARVLLLPLVALWEFLTLPNNLVWDEPPDYGRPTPAFRSSFSAESRREALGPELESQHQSILGVLPLHTVLGAGLKKKPASMKIILKRFVNTAGLSWMLTYQSVLYIATVKFSGALGLDKFLRYFQTDFEKLSAWMTGREYVTAHGEHLPYSLLNIADPSLEGNYAELAIPHRNPRIERMQIAHLLAVASKLAYEHPLVIEDVVMYRWGCTLHDQQHVPAHTVPEGGYVPDVVWYVLSTHKAVVVAFRGANPFRQVDGRADVPVAMTWREGLGSMCDGFHRGLAQKSPCGRYKHIYDRIVAVLTSPGCVDKPVYLTGHSIGGALAAQFAQLLHRRSPAVSLRMAGLHNFAAPLVGDADFCRILAEHYPGKTFRYVHGSDIVCKLPTGWGYQHFALERFITSFPRLHGPVTRVCFEEDSSAEVERCRRFEDRWGLPIGLVKLLLSPFEEGWTRVGARILMLPLPGMTDHFPGDYERALREAIQLERYLDREMDPNGVPLSGTPEDLAPADVSTVPLRYRLMIAFRRALWDGHSNHSQLQGPPAASGSCPGQVGTHPTRPLPQGCLAAGGPRASGSRSGPVGMHSPHGTPLAADEPAYNWCSDAPADAGHASHEHRERADGQEPEPDDHTASQIGPDLSNSSSLSSAESSIETNPS</sequence>
<evidence type="ECO:0000256" key="1">
    <source>
        <dbReference type="SAM" id="MobiDB-lite"/>
    </source>
</evidence>
<dbReference type="GO" id="GO:0004806">
    <property type="term" value="F:triacylglycerol lipase activity"/>
    <property type="evidence" value="ECO:0007669"/>
    <property type="project" value="InterPro"/>
</dbReference>
<protein>
    <recommendedName>
        <fullName evidence="2">Fungal lipase-type domain-containing protein</fullName>
    </recommendedName>
</protein>
<dbReference type="GO" id="GO:0006629">
    <property type="term" value="P:lipid metabolic process"/>
    <property type="evidence" value="ECO:0007669"/>
    <property type="project" value="InterPro"/>
</dbReference>
<gene>
    <name evidence="3" type="ORF">WJX84_008652</name>
</gene>
<comment type="caution">
    <text evidence="3">The sequence shown here is derived from an EMBL/GenBank/DDBJ whole genome shotgun (WGS) entry which is preliminary data.</text>
</comment>
<organism evidence="3 4">
    <name type="scientific">Apatococcus fuscideae</name>
    <dbReference type="NCBI Taxonomy" id="2026836"/>
    <lineage>
        <taxon>Eukaryota</taxon>
        <taxon>Viridiplantae</taxon>
        <taxon>Chlorophyta</taxon>
        <taxon>core chlorophytes</taxon>
        <taxon>Trebouxiophyceae</taxon>
        <taxon>Chlorellales</taxon>
        <taxon>Chlorellaceae</taxon>
        <taxon>Apatococcus</taxon>
    </lineage>
</organism>
<dbReference type="PANTHER" id="PTHR46086:SF3">
    <property type="entry name" value="TRIACYLGLYCEROL LIPASE OBL1"/>
    <property type="match status" value="1"/>
</dbReference>
<dbReference type="CDD" id="cd00519">
    <property type="entry name" value="Lipase_3"/>
    <property type="match status" value="1"/>
</dbReference>
<evidence type="ECO:0000313" key="4">
    <source>
        <dbReference type="Proteomes" id="UP001485043"/>
    </source>
</evidence>
<feature type="compositionally biased region" description="Basic and acidic residues" evidence="1">
    <location>
        <begin position="626"/>
        <end position="637"/>
    </location>
</feature>
<dbReference type="InterPro" id="IPR044819">
    <property type="entry name" value="OBL-like"/>
</dbReference>
<evidence type="ECO:0000313" key="3">
    <source>
        <dbReference type="EMBL" id="KAK9854821.1"/>
    </source>
</evidence>